<evidence type="ECO:0000256" key="2">
    <source>
        <dbReference type="ARBA" id="ARBA00022448"/>
    </source>
</evidence>
<dbReference type="SUPFAM" id="SSF52540">
    <property type="entry name" value="P-loop containing nucleoside triphosphate hydrolases"/>
    <property type="match status" value="1"/>
</dbReference>
<keyword evidence="2" id="KW-0813">Transport</keyword>
<evidence type="ECO:0000256" key="3">
    <source>
        <dbReference type="ARBA" id="ARBA00022741"/>
    </source>
</evidence>
<dbReference type="GO" id="GO:0016887">
    <property type="term" value="F:ATP hydrolysis activity"/>
    <property type="evidence" value="ECO:0007669"/>
    <property type="project" value="InterPro"/>
</dbReference>
<dbReference type="InterPro" id="IPR027417">
    <property type="entry name" value="P-loop_NTPase"/>
</dbReference>
<comment type="similarity">
    <text evidence="1">Belongs to the ABC transporter superfamily.</text>
</comment>
<evidence type="ECO:0000256" key="1">
    <source>
        <dbReference type="ARBA" id="ARBA00005417"/>
    </source>
</evidence>
<dbReference type="AlphaFoldDB" id="A0A6J7MIK7"/>
<dbReference type="PANTHER" id="PTHR43335:SF11">
    <property type="entry name" value="ABC TRANSPORTER RELATED"/>
    <property type="match status" value="1"/>
</dbReference>
<evidence type="ECO:0000313" key="7">
    <source>
        <dbReference type="EMBL" id="CAB4766601.1"/>
    </source>
</evidence>
<evidence type="ECO:0000313" key="6">
    <source>
        <dbReference type="EMBL" id="CAB4645488.1"/>
    </source>
</evidence>
<dbReference type="PROSITE" id="PS50893">
    <property type="entry name" value="ABC_TRANSPORTER_2"/>
    <property type="match status" value="1"/>
</dbReference>
<dbReference type="Pfam" id="PF00005">
    <property type="entry name" value="ABC_tran"/>
    <property type="match status" value="1"/>
</dbReference>
<dbReference type="EMBL" id="CAEZZU010000001">
    <property type="protein sequence ID" value="CAB4766601.1"/>
    <property type="molecule type" value="Genomic_DNA"/>
</dbReference>
<dbReference type="EMBL" id="CAFBPF010000034">
    <property type="protein sequence ID" value="CAB5005247.1"/>
    <property type="molecule type" value="Genomic_DNA"/>
</dbReference>
<reference evidence="10" key="1">
    <citation type="submission" date="2020-05" db="EMBL/GenBank/DDBJ databases">
        <authorList>
            <person name="Chiriac C."/>
            <person name="Salcher M."/>
            <person name="Ghai R."/>
            <person name="Kavagutti S V."/>
        </authorList>
    </citation>
    <scope>NUCLEOTIDE SEQUENCE</scope>
</reference>
<evidence type="ECO:0000313" key="11">
    <source>
        <dbReference type="EMBL" id="CAB5005247.1"/>
    </source>
</evidence>
<organism evidence="10">
    <name type="scientific">freshwater metagenome</name>
    <dbReference type="NCBI Taxonomy" id="449393"/>
    <lineage>
        <taxon>unclassified sequences</taxon>
        <taxon>metagenomes</taxon>
        <taxon>ecological metagenomes</taxon>
    </lineage>
</organism>
<evidence type="ECO:0000259" key="5">
    <source>
        <dbReference type="PROSITE" id="PS50893"/>
    </source>
</evidence>
<gene>
    <name evidence="6" type="ORF">UFOPK2242_00095</name>
    <name evidence="7" type="ORF">UFOPK2925_00008</name>
    <name evidence="8" type="ORF">UFOPK2996_00175</name>
    <name evidence="9" type="ORF">UFOPK3317_00162</name>
    <name evidence="10" type="ORF">UFOPK3974_00165</name>
    <name evidence="11" type="ORF">UFOPK4071_00413</name>
</gene>
<dbReference type="EMBL" id="CAFBLK010000015">
    <property type="protein sequence ID" value="CAB4856460.1"/>
    <property type="molecule type" value="Genomic_DNA"/>
</dbReference>
<feature type="domain" description="ABC transporter" evidence="5">
    <location>
        <begin position="4"/>
        <end position="216"/>
    </location>
</feature>
<dbReference type="SMART" id="SM00382">
    <property type="entry name" value="AAA"/>
    <property type="match status" value="1"/>
</dbReference>
<dbReference type="EMBL" id="CAEZWM010000004">
    <property type="protein sequence ID" value="CAB4645488.1"/>
    <property type="molecule type" value="Genomic_DNA"/>
</dbReference>
<keyword evidence="4" id="KW-0067">ATP-binding</keyword>
<dbReference type="InterPro" id="IPR003593">
    <property type="entry name" value="AAA+_ATPase"/>
</dbReference>
<dbReference type="EMBL" id="CAFAAH010000009">
    <property type="protein sequence ID" value="CAB4787465.1"/>
    <property type="molecule type" value="Genomic_DNA"/>
</dbReference>
<protein>
    <submittedName>
        <fullName evidence="10">Unannotated protein</fullName>
    </submittedName>
</protein>
<keyword evidence="3" id="KW-0547">Nucleotide-binding</keyword>
<evidence type="ECO:0000313" key="10">
    <source>
        <dbReference type="EMBL" id="CAB4977564.1"/>
    </source>
</evidence>
<accession>A0A6J7MIK7</accession>
<dbReference type="Gene3D" id="3.40.50.300">
    <property type="entry name" value="P-loop containing nucleotide triphosphate hydrolases"/>
    <property type="match status" value="1"/>
</dbReference>
<evidence type="ECO:0000256" key="4">
    <source>
        <dbReference type="ARBA" id="ARBA00022840"/>
    </source>
</evidence>
<dbReference type="EMBL" id="CAFBOR010000011">
    <property type="protein sequence ID" value="CAB4977564.1"/>
    <property type="molecule type" value="Genomic_DNA"/>
</dbReference>
<dbReference type="PANTHER" id="PTHR43335">
    <property type="entry name" value="ABC TRANSPORTER, ATP-BINDING PROTEIN"/>
    <property type="match status" value="1"/>
</dbReference>
<proteinExistence type="inferred from homology"/>
<evidence type="ECO:0000313" key="9">
    <source>
        <dbReference type="EMBL" id="CAB4856460.1"/>
    </source>
</evidence>
<dbReference type="GO" id="GO:0005524">
    <property type="term" value="F:ATP binding"/>
    <property type="evidence" value="ECO:0007669"/>
    <property type="project" value="UniProtKB-KW"/>
</dbReference>
<name>A0A6J7MIK7_9ZZZZ</name>
<sequence length="217" mass="23206">MDDGTDSAIVRATGIVVERGSFRAGPVSFSISEGEALALVGPNGSGKSTLLLTTLGLLRRVAGSLEINGRPVSHREPPRGVGALLSWPGFYDWLSGSRNLILACEGNRMAQGRIGPLLDEVGLSAAEHRPVSTYSTGMTKRLELARALLFDPAVLILDEPTSGLDDGAWEWLADSLEARRSDGCSLLVATHDHEFVERLGARNIRMNSGKFEGDLLP</sequence>
<evidence type="ECO:0000313" key="8">
    <source>
        <dbReference type="EMBL" id="CAB4787465.1"/>
    </source>
</evidence>
<dbReference type="InterPro" id="IPR003439">
    <property type="entry name" value="ABC_transporter-like_ATP-bd"/>
</dbReference>